<accession>A0A8H7IRH5</accession>
<dbReference type="PANTHER" id="PTHR37534:SF26">
    <property type="entry name" value="TRANSCRIPTION FACTOR, PUTATIVE-RELATED"/>
    <property type="match status" value="1"/>
</dbReference>
<evidence type="ECO:0000313" key="3">
    <source>
        <dbReference type="EMBL" id="KAF9630145.1"/>
    </source>
</evidence>
<dbReference type="Pfam" id="PF11951">
    <property type="entry name" value="Fungal_trans_2"/>
    <property type="match status" value="1"/>
</dbReference>
<organism evidence="3 4">
    <name type="scientific">Lasiodiplodia theobromae</name>
    <dbReference type="NCBI Taxonomy" id="45133"/>
    <lineage>
        <taxon>Eukaryota</taxon>
        <taxon>Fungi</taxon>
        <taxon>Dikarya</taxon>
        <taxon>Ascomycota</taxon>
        <taxon>Pezizomycotina</taxon>
        <taxon>Dothideomycetes</taxon>
        <taxon>Dothideomycetes incertae sedis</taxon>
        <taxon>Botryosphaeriales</taxon>
        <taxon>Botryosphaeriaceae</taxon>
        <taxon>Lasiodiplodia</taxon>
    </lineage>
</organism>
<comment type="subcellular location">
    <subcellularLocation>
        <location evidence="1">Nucleus</location>
    </subcellularLocation>
</comment>
<keyword evidence="2" id="KW-0539">Nucleus</keyword>
<proteinExistence type="predicted"/>
<evidence type="ECO:0000313" key="4">
    <source>
        <dbReference type="Proteomes" id="UP000627934"/>
    </source>
</evidence>
<dbReference type="GO" id="GO:0000976">
    <property type="term" value="F:transcription cis-regulatory region binding"/>
    <property type="evidence" value="ECO:0007669"/>
    <property type="project" value="TreeGrafter"/>
</dbReference>
<name>A0A8H7IRH5_9PEZI</name>
<dbReference type="GO" id="GO:0005634">
    <property type="term" value="C:nucleus"/>
    <property type="evidence" value="ECO:0007669"/>
    <property type="project" value="UniProtKB-SubCell"/>
</dbReference>
<dbReference type="PANTHER" id="PTHR37534">
    <property type="entry name" value="TRANSCRIPTIONAL ACTIVATOR PROTEIN UGA3"/>
    <property type="match status" value="1"/>
</dbReference>
<reference evidence="3" key="2">
    <citation type="journal article" date="2018" name="DNA Res.">
        <title>Comparative genome and transcriptome analyses reveal adaptations to opportunistic infections in woody plant degrading pathogens of Botryosphaeriaceae.</title>
        <authorList>
            <person name="Yan J.Y."/>
            <person name="Zhao W.S."/>
            <person name="Chen Z."/>
            <person name="Xing Q.K."/>
            <person name="Zhang W."/>
            <person name="Chethana K.W.T."/>
            <person name="Xue M.F."/>
            <person name="Xu J.P."/>
            <person name="Phillips A.J.L."/>
            <person name="Wang Y."/>
            <person name="Liu J.H."/>
            <person name="Liu M."/>
            <person name="Zhou Y."/>
            <person name="Jayawardena R.S."/>
            <person name="Manawasinghe I.S."/>
            <person name="Huang J.B."/>
            <person name="Qiao G.H."/>
            <person name="Fu C.Y."/>
            <person name="Guo F.F."/>
            <person name="Dissanayake A.J."/>
            <person name="Peng Y.L."/>
            <person name="Hyde K.D."/>
            <person name="Li X.H."/>
        </authorList>
    </citation>
    <scope>NUCLEOTIDE SEQUENCE</scope>
    <source>
        <strain evidence="3">CSS-01s</strain>
    </source>
</reference>
<dbReference type="InterPro" id="IPR021858">
    <property type="entry name" value="Fun_TF"/>
</dbReference>
<sequence length="489" mass="53462">MYHWTTADIETTLSHESQFAFHGYAVEGLSVVGEPLHGSLTEEPGSLGLPDSSLERETSLLMLYLDHGFRLQFPAYEPPLSAGGRTWLLSLLTSTKPTYYATLSLAARYSKLLLPQDEVSGVHELWREEEMKHRPIAMEELQACVLSLTTSGSPHNIRATVNALACMMQMLSLDSLETGVEYWTSSLDMAAPLLITLAEFVEAQPASSDTASWTAVPIPPSSSDQPLSYESSAALKFVTTAFIWIDALSRISTGTTPIFHSHSHLLSTHATIIQLDQLTGCANWVLSHILAIAALDRWKKDQQRTHRLSLRDLAARAAAIETQLTSTAAASLGATDSLATRFAALDPRRRAARVFCTTHVFALAALSYLHVVVSGFNPALDEVRGNVEETVAALEALPDARLLRYLAWPFCVTGCLAEPRQEDGFRRMLARAEAAAGGSDSDGCDPALLRCRAALEVMEEIWRKRRNGLPLPSSWDGVMQLHGAPVLLI</sequence>
<evidence type="ECO:0000256" key="2">
    <source>
        <dbReference type="ARBA" id="ARBA00023242"/>
    </source>
</evidence>
<evidence type="ECO:0000256" key="1">
    <source>
        <dbReference type="ARBA" id="ARBA00004123"/>
    </source>
</evidence>
<comment type="caution">
    <text evidence="3">The sequence shown here is derived from an EMBL/GenBank/DDBJ whole genome shotgun (WGS) entry which is preliminary data.</text>
</comment>
<protein>
    <recommendedName>
        <fullName evidence="5">Ustiloxin B cluster transcription factor ustR</fullName>
    </recommendedName>
</protein>
<dbReference type="EMBL" id="MDYX01000037">
    <property type="protein sequence ID" value="KAF9630145.1"/>
    <property type="molecule type" value="Genomic_DNA"/>
</dbReference>
<dbReference type="AlphaFoldDB" id="A0A8H7IRH5"/>
<gene>
    <name evidence="3" type="ORF">BFW01_g326</name>
</gene>
<dbReference type="Proteomes" id="UP000627934">
    <property type="component" value="Unassembled WGS sequence"/>
</dbReference>
<dbReference type="GO" id="GO:0045944">
    <property type="term" value="P:positive regulation of transcription by RNA polymerase II"/>
    <property type="evidence" value="ECO:0007669"/>
    <property type="project" value="TreeGrafter"/>
</dbReference>
<reference evidence="3" key="1">
    <citation type="submission" date="2016-08" db="EMBL/GenBank/DDBJ databases">
        <authorList>
            <person name="Yan J."/>
        </authorList>
    </citation>
    <scope>NUCLEOTIDE SEQUENCE</scope>
    <source>
        <strain evidence="3">CSS-01s</strain>
    </source>
</reference>
<dbReference type="GO" id="GO:0003700">
    <property type="term" value="F:DNA-binding transcription factor activity"/>
    <property type="evidence" value="ECO:0007669"/>
    <property type="project" value="TreeGrafter"/>
</dbReference>
<evidence type="ECO:0008006" key="5">
    <source>
        <dbReference type="Google" id="ProtNLM"/>
    </source>
</evidence>